<keyword evidence="2" id="KW-1185">Reference proteome</keyword>
<protein>
    <recommendedName>
        <fullName evidence="3">HPr kinase</fullName>
    </recommendedName>
</protein>
<sequence length="374" mass="39574">MKVYDLSGRVSLGVLGGDPRTLEAVARQMDPFVTGGTAVAGRPDVVLELSDDRPSRFLEVHNPARDGMTTAYDGRDLHLVAGGRSCAIVPSPDGGLTLRCPPSFPLGPLFRTVVRPTLQVAATGHDTAAVHSAAVEIDGRAVLVAGWSESGKTETALALVEEGAGWLSDKWTLLGGDGEASAFPVNVGVRRWVLPFLPRLAGALPRPARAQVALAGVVARTTRPLRRGSAAGGRTAAAAVAERAVGLVDRAALSTSEIRAAYGQTDDPTRRLELGTLVLLTTVPGSSVSVETGAPGWAARRLALTAAYERHDWHMLQDRLRYADPWLVGDGRGRTVDAECRILERALAGARVLHVRAPFPVDPRRVVSALREAL</sequence>
<dbReference type="OrthoDB" id="5173190at2"/>
<evidence type="ECO:0000313" key="2">
    <source>
        <dbReference type="Proteomes" id="UP000198857"/>
    </source>
</evidence>
<proteinExistence type="predicted"/>
<organism evidence="1 2">
    <name type="scientific">Geodermatophilus dictyosporus</name>
    <dbReference type="NCBI Taxonomy" id="1523247"/>
    <lineage>
        <taxon>Bacteria</taxon>
        <taxon>Bacillati</taxon>
        <taxon>Actinomycetota</taxon>
        <taxon>Actinomycetes</taxon>
        <taxon>Geodermatophilales</taxon>
        <taxon>Geodermatophilaceae</taxon>
        <taxon>Geodermatophilus</taxon>
    </lineage>
</organism>
<gene>
    <name evidence="1" type="ORF">SAMN05660464_2147</name>
</gene>
<accession>A0A1I5MTQ5</accession>
<name>A0A1I5MTQ5_9ACTN</name>
<dbReference type="InterPro" id="IPR027417">
    <property type="entry name" value="P-loop_NTPase"/>
</dbReference>
<evidence type="ECO:0000313" key="1">
    <source>
        <dbReference type="EMBL" id="SFP12938.1"/>
    </source>
</evidence>
<dbReference type="Gene3D" id="3.40.50.300">
    <property type="entry name" value="P-loop containing nucleotide triphosphate hydrolases"/>
    <property type="match status" value="1"/>
</dbReference>
<evidence type="ECO:0008006" key="3">
    <source>
        <dbReference type="Google" id="ProtNLM"/>
    </source>
</evidence>
<dbReference type="EMBL" id="FOWQ01000003">
    <property type="protein sequence ID" value="SFP12938.1"/>
    <property type="molecule type" value="Genomic_DNA"/>
</dbReference>
<reference evidence="2" key="1">
    <citation type="submission" date="2016-10" db="EMBL/GenBank/DDBJ databases">
        <authorList>
            <person name="Varghese N."/>
            <person name="Submissions S."/>
        </authorList>
    </citation>
    <scope>NUCLEOTIDE SEQUENCE [LARGE SCALE GENOMIC DNA]</scope>
    <source>
        <strain evidence="2">DSM 44208</strain>
    </source>
</reference>
<dbReference type="AlphaFoldDB" id="A0A1I5MTQ5"/>
<dbReference type="SUPFAM" id="SSF53795">
    <property type="entry name" value="PEP carboxykinase-like"/>
    <property type="match status" value="1"/>
</dbReference>
<dbReference type="RefSeq" id="WP_091109045.1">
    <property type="nucleotide sequence ID" value="NZ_FOWQ01000003.1"/>
</dbReference>
<dbReference type="STRING" id="1523247.SAMN05660464_2147"/>
<dbReference type="Proteomes" id="UP000198857">
    <property type="component" value="Unassembled WGS sequence"/>
</dbReference>